<gene>
    <name evidence="3" type="ordered locus">PB2503_09624</name>
</gene>
<feature type="transmembrane region" description="Helical" evidence="2">
    <location>
        <begin position="30"/>
        <end position="49"/>
    </location>
</feature>
<evidence type="ECO:0000313" key="4">
    <source>
        <dbReference type="Proteomes" id="UP000001302"/>
    </source>
</evidence>
<dbReference type="HOGENOM" id="CLU_1775655_0_0_5"/>
<feature type="region of interest" description="Disordered" evidence="1">
    <location>
        <begin position="80"/>
        <end position="146"/>
    </location>
</feature>
<feature type="compositionally biased region" description="Pro residues" evidence="1">
    <location>
        <begin position="131"/>
        <end position="140"/>
    </location>
</feature>
<evidence type="ECO:0000313" key="3">
    <source>
        <dbReference type="EMBL" id="ADM09977.1"/>
    </source>
</evidence>
<evidence type="ECO:0000256" key="1">
    <source>
        <dbReference type="SAM" id="MobiDB-lite"/>
    </source>
</evidence>
<proteinExistence type="predicted"/>
<dbReference type="OrthoDB" id="8452819at2"/>
<organism evidence="3 4">
    <name type="scientific">Parvularcula bermudensis (strain ATCC BAA-594 / HTCC2503 / KCTC 12087)</name>
    <dbReference type="NCBI Taxonomy" id="314260"/>
    <lineage>
        <taxon>Bacteria</taxon>
        <taxon>Pseudomonadati</taxon>
        <taxon>Pseudomonadota</taxon>
        <taxon>Alphaproteobacteria</taxon>
        <taxon>Parvularculales</taxon>
        <taxon>Parvularculaceae</taxon>
        <taxon>Parvularcula</taxon>
    </lineage>
</organism>
<dbReference type="Proteomes" id="UP000001302">
    <property type="component" value="Chromosome"/>
</dbReference>
<keyword evidence="2" id="KW-0812">Transmembrane</keyword>
<name>E0TDR1_PARBH</name>
<dbReference type="RefSeq" id="WP_013300951.1">
    <property type="nucleotide sequence ID" value="NC_014414.1"/>
</dbReference>
<dbReference type="AlphaFoldDB" id="E0TDR1"/>
<keyword evidence="4" id="KW-1185">Reference proteome</keyword>
<reference evidence="3 4" key="2">
    <citation type="journal article" date="2011" name="J. Bacteriol.">
        <title>Complete genome sequence of strain HTCC2503T of Parvularcula bermudensis, the type species of the order "Parvularculales" in the class Alphaproteobacteria.</title>
        <authorList>
            <person name="Oh H.M."/>
            <person name="Kang I."/>
            <person name="Vergin K.L."/>
            <person name="Kang D."/>
            <person name="Rhee K.H."/>
            <person name="Giovannoni S.J."/>
            <person name="Cho J.C."/>
        </authorList>
    </citation>
    <scope>NUCLEOTIDE SEQUENCE [LARGE SCALE GENOMIC DNA]</scope>
    <source>
        <strain evidence="4">ATCC BAA-594 / HTCC2503 / KCTC 12087</strain>
    </source>
</reference>
<dbReference type="EMBL" id="CP002156">
    <property type="protein sequence ID" value="ADM09977.1"/>
    <property type="molecule type" value="Genomic_DNA"/>
</dbReference>
<keyword evidence="2" id="KW-0472">Membrane</keyword>
<evidence type="ECO:0000256" key="2">
    <source>
        <dbReference type="SAM" id="Phobius"/>
    </source>
</evidence>
<reference evidence="4" key="1">
    <citation type="submission" date="2010-08" db="EMBL/GenBank/DDBJ databases">
        <title>Genome sequence of Parvularcula bermudensis HTCC2503.</title>
        <authorList>
            <person name="Kang D.-M."/>
            <person name="Oh H.-M."/>
            <person name="Cho J.-C."/>
        </authorList>
    </citation>
    <scope>NUCLEOTIDE SEQUENCE [LARGE SCALE GENOMIC DNA]</scope>
    <source>
        <strain evidence="4">ATCC BAA-594 / HTCC2503 / KCTC 12087</strain>
    </source>
</reference>
<keyword evidence="2" id="KW-1133">Transmembrane helix</keyword>
<dbReference type="STRING" id="314260.PB2503_09624"/>
<accession>E0TDR1</accession>
<protein>
    <submittedName>
        <fullName evidence="3">Sugar fermentation stimulation protein</fullName>
    </submittedName>
</protein>
<sequence>MRLIASLIGAIIFLLGVILAFMPIPFGLILMAVGLFIMLSSSLSVRHLVKWLRRRNARIDRWLDMAAAKLPQRYADVLNRTRPDCPDEETDADLMPAERRTGSAAVRPPPQDRQKAAPAMLTRAPTYPRDLPSPPPPARRPPQRLS</sequence>
<dbReference type="KEGG" id="pbr:PB2503_09624"/>